<protein>
    <submittedName>
        <fullName evidence="3">Uncharacterized protein</fullName>
    </submittedName>
</protein>
<dbReference type="AlphaFoldDB" id="A0A9W9Z2Z1"/>
<feature type="transmembrane region" description="Helical" evidence="2">
    <location>
        <begin position="42"/>
        <end position="63"/>
    </location>
</feature>
<accession>A0A9W9Z2Z1</accession>
<dbReference type="Proteomes" id="UP001163046">
    <property type="component" value="Unassembled WGS sequence"/>
</dbReference>
<reference evidence="3" key="1">
    <citation type="submission" date="2023-01" db="EMBL/GenBank/DDBJ databases">
        <title>Genome assembly of the deep-sea coral Lophelia pertusa.</title>
        <authorList>
            <person name="Herrera S."/>
            <person name="Cordes E."/>
        </authorList>
    </citation>
    <scope>NUCLEOTIDE SEQUENCE</scope>
    <source>
        <strain evidence="3">USNM1676648</strain>
        <tissue evidence="3">Polyp</tissue>
    </source>
</reference>
<keyword evidence="2" id="KW-0812">Transmembrane</keyword>
<evidence type="ECO:0000313" key="3">
    <source>
        <dbReference type="EMBL" id="KAJ7374005.1"/>
    </source>
</evidence>
<dbReference type="EMBL" id="MU826829">
    <property type="protein sequence ID" value="KAJ7374005.1"/>
    <property type="molecule type" value="Genomic_DNA"/>
</dbReference>
<keyword evidence="4" id="KW-1185">Reference proteome</keyword>
<gene>
    <name evidence="3" type="ORF">OS493_009333</name>
</gene>
<feature type="compositionally biased region" description="Polar residues" evidence="1">
    <location>
        <begin position="106"/>
        <end position="124"/>
    </location>
</feature>
<dbReference type="OrthoDB" id="5971045at2759"/>
<keyword evidence="2" id="KW-1133">Transmembrane helix</keyword>
<organism evidence="3 4">
    <name type="scientific">Desmophyllum pertusum</name>
    <dbReference type="NCBI Taxonomy" id="174260"/>
    <lineage>
        <taxon>Eukaryota</taxon>
        <taxon>Metazoa</taxon>
        <taxon>Cnidaria</taxon>
        <taxon>Anthozoa</taxon>
        <taxon>Hexacorallia</taxon>
        <taxon>Scleractinia</taxon>
        <taxon>Caryophylliina</taxon>
        <taxon>Caryophylliidae</taxon>
        <taxon>Desmophyllum</taxon>
    </lineage>
</organism>
<name>A0A9W9Z2Z1_9CNID</name>
<evidence type="ECO:0000313" key="4">
    <source>
        <dbReference type="Proteomes" id="UP001163046"/>
    </source>
</evidence>
<feature type="region of interest" description="Disordered" evidence="1">
    <location>
        <begin position="81"/>
        <end position="124"/>
    </location>
</feature>
<keyword evidence="2" id="KW-0472">Membrane</keyword>
<evidence type="ECO:0000256" key="2">
    <source>
        <dbReference type="SAM" id="Phobius"/>
    </source>
</evidence>
<feature type="compositionally biased region" description="Low complexity" evidence="1">
    <location>
        <begin position="93"/>
        <end position="105"/>
    </location>
</feature>
<evidence type="ECO:0000256" key="1">
    <source>
        <dbReference type="SAM" id="MobiDB-lite"/>
    </source>
</evidence>
<comment type="caution">
    <text evidence="3">The sequence shown here is derived from an EMBL/GenBank/DDBJ whole genome shotgun (WGS) entry which is preliminary data.</text>
</comment>
<proteinExistence type="predicted"/>
<sequence>MCKSEKKYLNATTCECEDPIVRNVGPGVTGKRTVEEMNWKRLLAVMLAELIVLIVLFDLYLYWRYEKGVFHWMHDNCRWHPKGTTTNAPTSTANHNANADADGANESQNHSPTLPRTESKSTFV</sequence>
<feature type="compositionally biased region" description="Polar residues" evidence="1">
    <location>
        <begin position="83"/>
        <end position="92"/>
    </location>
</feature>